<dbReference type="GO" id="GO:0003677">
    <property type="term" value="F:DNA binding"/>
    <property type="evidence" value="ECO:0007669"/>
    <property type="project" value="UniProtKB-UniRule"/>
</dbReference>
<comment type="caution">
    <text evidence="7">The sequence shown here is derived from an EMBL/GenBank/DDBJ whole genome shotgun (WGS) entry which is preliminary data.</text>
</comment>
<dbReference type="InterPro" id="IPR050090">
    <property type="entry name" value="Tyrosine_recombinase_XerCD"/>
</dbReference>
<feature type="domain" description="Core-binding (CB)" evidence="6">
    <location>
        <begin position="108"/>
        <end position="187"/>
    </location>
</feature>
<evidence type="ECO:0000256" key="3">
    <source>
        <dbReference type="ARBA" id="ARBA00023172"/>
    </source>
</evidence>
<keyword evidence="8" id="KW-1185">Reference proteome</keyword>
<dbReference type="EMBL" id="PYGE01000010">
    <property type="protein sequence ID" value="PSL02505.1"/>
    <property type="molecule type" value="Genomic_DNA"/>
</dbReference>
<comment type="similarity">
    <text evidence="1">Belongs to the 'phage' integrase family.</text>
</comment>
<dbReference type="PANTHER" id="PTHR30349:SF64">
    <property type="entry name" value="PROPHAGE INTEGRASE INTD-RELATED"/>
    <property type="match status" value="1"/>
</dbReference>
<reference evidence="7 8" key="1">
    <citation type="submission" date="2018-03" db="EMBL/GenBank/DDBJ databases">
        <title>Genomic Encyclopedia of Archaeal and Bacterial Type Strains, Phase II (KMG-II): from individual species to whole genera.</title>
        <authorList>
            <person name="Goeker M."/>
        </authorList>
    </citation>
    <scope>NUCLEOTIDE SEQUENCE [LARGE SCALE GENOMIC DNA]</scope>
    <source>
        <strain evidence="7 8">DSM 45211</strain>
    </source>
</reference>
<dbReference type="InterPro" id="IPR013762">
    <property type="entry name" value="Integrase-like_cat_sf"/>
</dbReference>
<dbReference type="SUPFAM" id="SSF56349">
    <property type="entry name" value="DNA breaking-rejoining enzymes"/>
    <property type="match status" value="2"/>
</dbReference>
<evidence type="ECO:0000259" key="6">
    <source>
        <dbReference type="PROSITE" id="PS51900"/>
    </source>
</evidence>
<sequence>MTHADWEAVVVSWQRSMRSAGRADSTTRKRGWQVRRLAADVAPLGPFDVTHDDLVEWMAGKSWEASTRYPYRSAVRAFYRWAVEVGHIDESPAERLPRENLVVLSVPGAWEAPVRAWVRSMRVEGKPETTVNVRVQQLRRVAAGLSPLGPFDVTLDDLVEWMAGKSWLNETRRSHRSSLRSFYRWAVKAGHIDESPAEDLPKVRASSPRPHPAPEDAYRFAVLTAEPRERLMLRLAAEMGLRRGEVAKVHTRDLVQRDGGWSLIVHGKGNRDRVIPLPDGILSELRSLPPGYAFGSPAGGHLGAEYVGKLVAQLLPAGWAMHALRHRFATLAYSIDHDLAAVQELLGHSSPAITRRYVDVPDTDMRRLVDLVGKTNNQPTRATTGG</sequence>
<keyword evidence="2 4" id="KW-0238">DNA-binding</keyword>
<dbReference type="InterPro" id="IPR011010">
    <property type="entry name" value="DNA_brk_join_enz"/>
</dbReference>
<keyword evidence="3" id="KW-0233">DNA recombination</keyword>
<proteinExistence type="inferred from homology"/>
<dbReference type="GO" id="GO:0015074">
    <property type="term" value="P:DNA integration"/>
    <property type="evidence" value="ECO:0007669"/>
    <property type="project" value="InterPro"/>
</dbReference>
<evidence type="ECO:0000256" key="4">
    <source>
        <dbReference type="PROSITE-ProRule" id="PRU01248"/>
    </source>
</evidence>
<gene>
    <name evidence="7" type="ORF">CLV30_110159</name>
</gene>
<accession>A0A2P8DZ60</accession>
<dbReference type="Gene3D" id="1.10.443.10">
    <property type="entry name" value="Intergrase catalytic core"/>
    <property type="match status" value="1"/>
</dbReference>
<dbReference type="AlphaFoldDB" id="A0A2P8DZ60"/>
<dbReference type="Proteomes" id="UP000243528">
    <property type="component" value="Unassembled WGS sequence"/>
</dbReference>
<evidence type="ECO:0000313" key="8">
    <source>
        <dbReference type="Proteomes" id="UP000243528"/>
    </source>
</evidence>
<evidence type="ECO:0000256" key="2">
    <source>
        <dbReference type="ARBA" id="ARBA00023125"/>
    </source>
</evidence>
<protein>
    <submittedName>
        <fullName evidence="7">Site-specific recombinase XerD</fullName>
    </submittedName>
</protein>
<evidence type="ECO:0000313" key="7">
    <source>
        <dbReference type="EMBL" id="PSL02505.1"/>
    </source>
</evidence>
<dbReference type="PROSITE" id="PS51898">
    <property type="entry name" value="TYR_RECOMBINASE"/>
    <property type="match status" value="1"/>
</dbReference>
<feature type="domain" description="Tyr recombinase" evidence="5">
    <location>
        <begin position="208"/>
        <end position="370"/>
    </location>
</feature>
<dbReference type="Gene3D" id="1.10.150.130">
    <property type="match status" value="1"/>
</dbReference>
<dbReference type="RefSeq" id="WP_205740914.1">
    <property type="nucleotide sequence ID" value="NZ_PYGE01000010.1"/>
</dbReference>
<evidence type="ECO:0000256" key="1">
    <source>
        <dbReference type="ARBA" id="ARBA00008857"/>
    </source>
</evidence>
<dbReference type="Pfam" id="PF00589">
    <property type="entry name" value="Phage_integrase"/>
    <property type="match status" value="1"/>
</dbReference>
<dbReference type="GO" id="GO:0006310">
    <property type="term" value="P:DNA recombination"/>
    <property type="evidence" value="ECO:0007669"/>
    <property type="project" value="UniProtKB-KW"/>
</dbReference>
<dbReference type="InterPro" id="IPR010998">
    <property type="entry name" value="Integrase_recombinase_N"/>
</dbReference>
<dbReference type="PANTHER" id="PTHR30349">
    <property type="entry name" value="PHAGE INTEGRASE-RELATED"/>
    <property type="match status" value="1"/>
</dbReference>
<name>A0A2P8DZ60_9ACTN</name>
<organism evidence="7 8">
    <name type="scientific">Haloactinopolyspora alba</name>
    <dbReference type="NCBI Taxonomy" id="648780"/>
    <lineage>
        <taxon>Bacteria</taxon>
        <taxon>Bacillati</taxon>
        <taxon>Actinomycetota</taxon>
        <taxon>Actinomycetes</taxon>
        <taxon>Jiangellales</taxon>
        <taxon>Jiangellaceae</taxon>
        <taxon>Haloactinopolyspora</taxon>
    </lineage>
</organism>
<dbReference type="InterPro" id="IPR044068">
    <property type="entry name" value="CB"/>
</dbReference>
<feature type="domain" description="Core-binding (CB)" evidence="6">
    <location>
        <begin position="4"/>
        <end position="83"/>
    </location>
</feature>
<dbReference type="PROSITE" id="PS51900">
    <property type="entry name" value="CB"/>
    <property type="match status" value="2"/>
</dbReference>
<dbReference type="InterPro" id="IPR002104">
    <property type="entry name" value="Integrase_catalytic"/>
</dbReference>
<evidence type="ECO:0000259" key="5">
    <source>
        <dbReference type="PROSITE" id="PS51898"/>
    </source>
</evidence>
<dbReference type="CDD" id="cd00397">
    <property type="entry name" value="DNA_BRE_C"/>
    <property type="match status" value="1"/>
</dbReference>